<evidence type="ECO:0000256" key="4">
    <source>
        <dbReference type="ARBA" id="ARBA00017534"/>
    </source>
</evidence>
<keyword evidence="6 17" id="KW-0812">Transmembrane</keyword>
<evidence type="ECO:0000256" key="16">
    <source>
        <dbReference type="SAM" id="MobiDB-lite"/>
    </source>
</evidence>
<dbReference type="Ensembl" id="ENSCCRT00020124039.1">
    <property type="protein sequence ID" value="ENSCCRP00020113679.1"/>
    <property type="gene ID" value="ENSCCRG00020051487.1"/>
</dbReference>
<evidence type="ECO:0000256" key="6">
    <source>
        <dbReference type="ARBA" id="ARBA00022692"/>
    </source>
</evidence>
<feature type="compositionally biased region" description="Low complexity" evidence="16">
    <location>
        <begin position="369"/>
        <end position="384"/>
    </location>
</feature>
<dbReference type="GO" id="GO:0006999">
    <property type="term" value="P:nuclear pore organization"/>
    <property type="evidence" value="ECO:0007669"/>
    <property type="project" value="TreeGrafter"/>
</dbReference>
<keyword evidence="8" id="KW-0653">Protein transport</keyword>
<evidence type="ECO:0000256" key="7">
    <source>
        <dbReference type="ARBA" id="ARBA00022816"/>
    </source>
</evidence>
<evidence type="ECO:0000256" key="11">
    <source>
        <dbReference type="ARBA" id="ARBA00023132"/>
    </source>
</evidence>
<dbReference type="GO" id="GO:0031965">
    <property type="term" value="C:nuclear membrane"/>
    <property type="evidence" value="ECO:0007669"/>
    <property type="project" value="UniProtKB-SubCell"/>
</dbReference>
<organism evidence="18 19">
    <name type="scientific">Cyprinus carpio</name>
    <name type="common">Common carp</name>
    <dbReference type="NCBI Taxonomy" id="7962"/>
    <lineage>
        <taxon>Eukaryota</taxon>
        <taxon>Metazoa</taxon>
        <taxon>Chordata</taxon>
        <taxon>Craniata</taxon>
        <taxon>Vertebrata</taxon>
        <taxon>Euteleostomi</taxon>
        <taxon>Actinopterygii</taxon>
        <taxon>Neopterygii</taxon>
        <taxon>Teleostei</taxon>
        <taxon>Ostariophysi</taxon>
        <taxon>Cypriniformes</taxon>
        <taxon>Cyprinidae</taxon>
        <taxon>Cyprininae</taxon>
        <taxon>Cyprinus</taxon>
    </lineage>
</organism>
<feature type="transmembrane region" description="Helical" evidence="17">
    <location>
        <begin position="156"/>
        <end position="181"/>
    </location>
</feature>
<dbReference type="GO" id="GO:0070762">
    <property type="term" value="C:nuclear pore transmembrane ring"/>
    <property type="evidence" value="ECO:0007669"/>
    <property type="project" value="TreeGrafter"/>
</dbReference>
<dbReference type="GO" id="GO:0051028">
    <property type="term" value="P:mRNA transport"/>
    <property type="evidence" value="ECO:0007669"/>
    <property type="project" value="UniProtKB-KW"/>
</dbReference>
<evidence type="ECO:0000256" key="17">
    <source>
        <dbReference type="SAM" id="Phobius"/>
    </source>
</evidence>
<feature type="region of interest" description="Disordered" evidence="16">
    <location>
        <begin position="366"/>
        <end position="395"/>
    </location>
</feature>
<feature type="transmembrane region" description="Helical" evidence="17">
    <location>
        <begin position="65"/>
        <end position="89"/>
    </location>
</feature>
<evidence type="ECO:0000256" key="9">
    <source>
        <dbReference type="ARBA" id="ARBA00022989"/>
    </source>
</evidence>
<evidence type="ECO:0000256" key="10">
    <source>
        <dbReference type="ARBA" id="ARBA00023010"/>
    </source>
</evidence>
<dbReference type="Pfam" id="PF09531">
    <property type="entry name" value="Ndc1_Nup"/>
    <property type="match status" value="1"/>
</dbReference>
<keyword evidence="13" id="KW-0539">Nucleus</keyword>
<keyword evidence="5" id="KW-0813">Transport</keyword>
<keyword evidence="11" id="KW-0906">Nuclear pore complex</keyword>
<evidence type="ECO:0000256" key="2">
    <source>
        <dbReference type="ARBA" id="ARBA00004567"/>
    </source>
</evidence>
<evidence type="ECO:0000256" key="5">
    <source>
        <dbReference type="ARBA" id="ARBA00022448"/>
    </source>
</evidence>
<proteinExistence type="inferred from homology"/>
<evidence type="ECO:0000256" key="12">
    <source>
        <dbReference type="ARBA" id="ARBA00023136"/>
    </source>
</evidence>
<comment type="function">
    <text evidence="14">Component of the nuclear pore complex (NPC), which plays a key role in de novo assembly and insertion of NPC in the nuclear envelope. Required for NPC and nuclear envelope assembly, possibly by forming a link between the nuclear envelope membrane and soluble nucleoporins, thereby anchoring the NPC in the membrane.</text>
</comment>
<dbReference type="InterPro" id="IPR019049">
    <property type="entry name" value="Nucleoporin_prot_Ndc1/Nup"/>
</dbReference>
<name>A0A8C2KRY9_CYPCA</name>
<dbReference type="GO" id="GO:0030674">
    <property type="term" value="F:protein-macromolecule adaptor activity"/>
    <property type="evidence" value="ECO:0007669"/>
    <property type="project" value="TreeGrafter"/>
</dbReference>
<accession>A0A8C2KRY9</accession>
<protein>
    <recommendedName>
        <fullName evidence="4">Nucleoporin NDC1</fullName>
    </recommendedName>
    <alternativeName>
        <fullName evidence="15">Transmembrane protein 48</fullName>
    </alternativeName>
</protein>
<dbReference type="AlphaFoldDB" id="A0A8C2KRY9"/>
<keyword evidence="12 17" id="KW-0472">Membrane</keyword>
<feature type="transmembrane region" description="Helical" evidence="17">
    <location>
        <begin position="245"/>
        <end position="269"/>
    </location>
</feature>
<evidence type="ECO:0000256" key="15">
    <source>
        <dbReference type="ARBA" id="ARBA00031201"/>
    </source>
</evidence>
<evidence type="ECO:0000256" key="3">
    <source>
        <dbReference type="ARBA" id="ARBA00005760"/>
    </source>
</evidence>
<evidence type="ECO:0000313" key="19">
    <source>
        <dbReference type="Proteomes" id="UP000694701"/>
    </source>
</evidence>
<reference evidence="18" key="1">
    <citation type="submission" date="2025-08" db="UniProtKB">
        <authorList>
            <consortium name="Ensembl"/>
        </authorList>
    </citation>
    <scope>IDENTIFICATION</scope>
</reference>
<keyword evidence="7" id="KW-0509">mRNA transport</keyword>
<comment type="subcellular location">
    <subcellularLocation>
        <location evidence="1">Nucleus membrane</location>
        <topology evidence="1">Multi-pass membrane protein</topology>
    </subcellularLocation>
    <subcellularLocation>
        <location evidence="2">Nucleus</location>
        <location evidence="2">Nuclear pore complex</location>
    </subcellularLocation>
</comment>
<dbReference type="GO" id="GO:0015031">
    <property type="term" value="P:protein transport"/>
    <property type="evidence" value="ECO:0007669"/>
    <property type="project" value="UniProtKB-KW"/>
</dbReference>
<evidence type="ECO:0000256" key="13">
    <source>
        <dbReference type="ARBA" id="ARBA00023242"/>
    </source>
</evidence>
<keyword evidence="9 17" id="KW-1133">Transmembrane helix</keyword>
<feature type="transmembrane region" description="Helical" evidence="17">
    <location>
        <begin position="20"/>
        <end position="45"/>
    </location>
</feature>
<dbReference type="PANTHER" id="PTHR13269">
    <property type="entry name" value="NUCLEOPORIN NDC1"/>
    <property type="match status" value="1"/>
</dbReference>
<feature type="transmembrane region" description="Helical" evidence="17">
    <location>
        <begin position="110"/>
        <end position="130"/>
    </location>
</feature>
<evidence type="ECO:0000313" key="18">
    <source>
        <dbReference type="Ensembl" id="ENSCCRP00020113679.1"/>
    </source>
</evidence>
<dbReference type="PANTHER" id="PTHR13269:SF6">
    <property type="entry name" value="NUCLEOPORIN NDC1"/>
    <property type="match status" value="1"/>
</dbReference>
<evidence type="ECO:0000256" key="14">
    <source>
        <dbReference type="ARBA" id="ARBA00025441"/>
    </source>
</evidence>
<evidence type="ECO:0000256" key="1">
    <source>
        <dbReference type="ARBA" id="ARBA00004232"/>
    </source>
</evidence>
<keyword evidence="10" id="KW-0811">Translocation</keyword>
<comment type="similarity">
    <text evidence="3">Belongs to the NDC1 family.</text>
</comment>
<sequence>MFSLKQNCWFIRKVVIWRAVASIAWSVLLLPVTSAVFVLLSRFSLFHPIQWISECTSLLTASSTIFSLVVLCGVVLITGLFNLEFYTLVPSIPCSRMALLGTVLHPRQCVHSLVYCTMGMLVMWCASVTIGGRYSTLGIPCRQSESGEVVTCLNEYHLFLLLAGAFMGYSHSFLGVVQNMYYVSFQPIQQYKYPRFKGCLPMVLKCSVIQSLYSARNFAALYFFFGNSLQPLDSLTGLLDFSLLYHLSISGTFLYFTWYLTVLLFRIYVTEAYSFPVQSTFTEDAEQCLPKVLAETNTLVMKFLALQDLALLSQHSLSRRLEVFSLSQPGGHPHNWNAISRECMSLLSELTQRLLAHQDAVASNGRVKSQSASIDTRSASSSSSGKTPRLSVPLRTPGSVFTSSVGGVHSALTAPFTPDVDSPFSSPAIRRLVGQQEPRSPWFGTVQSPHIMRRGPKLWSASTGETASSRFSVIPLHGLETPVNSCSCHTLNCSAQVKSFLAKRVLIVYLFNKLPEASSQALFADSQAHIWALQGLSHLVAASFSEDQFGVVQTTLPSILSCLVVLLEAVDRHFKLPHASSKPVRTVCSMGDSTYKTLRFALRAALKTAIYKITTTFGEHLNAVNISTEHRKRLQQFLEFKE</sequence>
<evidence type="ECO:0000256" key="8">
    <source>
        <dbReference type="ARBA" id="ARBA00022927"/>
    </source>
</evidence>
<dbReference type="Proteomes" id="UP000694701">
    <property type="component" value="Unplaced"/>
</dbReference>